<dbReference type="STRING" id="154621.RV11_GL002056"/>
<reference evidence="2 3" key="1">
    <citation type="submission" date="2013-02" db="EMBL/GenBank/DDBJ databases">
        <title>The Genome Sequence of Enterococcus phoeniculicola BAA-412.</title>
        <authorList>
            <consortium name="The Broad Institute Genome Sequencing Platform"/>
            <consortium name="The Broad Institute Genome Sequencing Center for Infectious Disease"/>
            <person name="Earl A.M."/>
            <person name="Gilmore M.S."/>
            <person name="Lebreton F."/>
            <person name="Walker B."/>
            <person name="Young S.K."/>
            <person name="Zeng Q."/>
            <person name="Gargeya S."/>
            <person name="Fitzgerald M."/>
            <person name="Haas B."/>
            <person name="Abouelleil A."/>
            <person name="Alvarado L."/>
            <person name="Arachchi H.M."/>
            <person name="Berlin A.M."/>
            <person name="Chapman S.B."/>
            <person name="Dewar J."/>
            <person name="Goldberg J."/>
            <person name="Griggs A."/>
            <person name="Gujja S."/>
            <person name="Hansen M."/>
            <person name="Howarth C."/>
            <person name="Imamovic A."/>
            <person name="Larimer J."/>
            <person name="McCowan C."/>
            <person name="Murphy C."/>
            <person name="Neiman D."/>
            <person name="Pearson M."/>
            <person name="Priest M."/>
            <person name="Roberts A."/>
            <person name="Saif S."/>
            <person name="Shea T."/>
            <person name="Sisk P."/>
            <person name="Sykes S."/>
            <person name="Wortman J."/>
            <person name="Nusbaum C."/>
            <person name="Birren B."/>
        </authorList>
    </citation>
    <scope>NUCLEOTIDE SEQUENCE [LARGE SCALE GENOMIC DNA]</scope>
    <source>
        <strain evidence="2 3">ATCC BAA-412</strain>
    </source>
</reference>
<dbReference type="EMBL" id="AJAT01000015">
    <property type="protein sequence ID" value="EOL43829.1"/>
    <property type="molecule type" value="Genomic_DNA"/>
</dbReference>
<dbReference type="InterPro" id="IPR037523">
    <property type="entry name" value="VOC_core"/>
</dbReference>
<dbReference type="PANTHER" id="PTHR36113">
    <property type="entry name" value="LYASE, PUTATIVE-RELATED-RELATED"/>
    <property type="match status" value="1"/>
</dbReference>
<dbReference type="AlphaFoldDB" id="R3TQM2"/>
<keyword evidence="3" id="KW-1185">Reference proteome</keyword>
<organism evidence="2 3">
    <name type="scientific">Enterococcus phoeniculicola ATCC BAA-412</name>
    <dbReference type="NCBI Taxonomy" id="1158610"/>
    <lineage>
        <taxon>Bacteria</taxon>
        <taxon>Bacillati</taxon>
        <taxon>Bacillota</taxon>
        <taxon>Bacilli</taxon>
        <taxon>Lactobacillales</taxon>
        <taxon>Enterococcaceae</taxon>
        <taxon>Enterococcus</taxon>
    </lineage>
</organism>
<protein>
    <recommendedName>
        <fullName evidence="1">VOC domain-containing protein</fullName>
    </recommendedName>
</protein>
<dbReference type="SUPFAM" id="SSF54593">
    <property type="entry name" value="Glyoxalase/Bleomycin resistance protein/Dihydroxybiphenyl dioxygenase"/>
    <property type="match status" value="1"/>
</dbReference>
<dbReference type="eggNOG" id="COG0346">
    <property type="taxonomic scope" value="Bacteria"/>
</dbReference>
<dbReference type="PANTHER" id="PTHR36113:SF1">
    <property type="entry name" value="GLYOXALASE_BLEOMYCIN RESISTANCE PROTEIN_DIOXYGENASE"/>
    <property type="match status" value="1"/>
</dbReference>
<comment type="caution">
    <text evidence="2">The sequence shown here is derived from an EMBL/GenBank/DDBJ whole genome shotgun (WGS) entry which is preliminary data.</text>
</comment>
<dbReference type="Pfam" id="PF00903">
    <property type="entry name" value="Glyoxalase"/>
    <property type="match status" value="1"/>
</dbReference>
<dbReference type="InterPro" id="IPR004360">
    <property type="entry name" value="Glyas_Fos-R_dOase_dom"/>
</dbReference>
<evidence type="ECO:0000313" key="2">
    <source>
        <dbReference type="EMBL" id="EOL43829.1"/>
    </source>
</evidence>
<dbReference type="PROSITE" id="PS51819">
    <property type="entry name" value="VOC"/>
    <property type="match status" value="1"/>
</dbReference>
<dbReference type="OrthoDB" id="9789012at2"/>
<sequence>MKIEHIGLWVNDLERMKQFYETYFKARSNSLYKNEKTGFSSYFLTFSTGSRLEIMHKEEIPANASIQTGYAHLALSVGTRTEVDRLTEQLTANGYPLVSPTRVTGDGYYESVIADPEGNLIELTTD</sequence>
<dbReference type="HOGENOM" id="CLU_046006_16_0_9"/>
<dbReference type="Proteomes" id="UP000013785">
    <property type="component" value="Unassembled WGS sequence"/>
</dbReference>
<dbReference type="Gene3D" id="3.10.180.10">
    <property type="entry name" value="2,3-Dihydroxybiphenyl 1,2-Dioxygenase, domain 1"/>
    <property type="match status" value="1"/>
</dbReference>
<evidence type="ECO:0000313" key="3">
    <source>
        <dbReference type="Proteomes" id="UP000013785"/>
    </source>
</evidence>
<dbReference type="PATRIC" id="fig|1158610.3.peg.1804"/>
<dbReference type="InterPro" id="IPR051332">
    <property type="entry name" value="Fosfomycin_Res_Enzymes"/>
</dbReference>
<proteinExistence type="predicted"/>
<name>R3TQM2_9ENTE</name>
<feature type="domain" description="VOC" evidence="1">
    <location>
        <begin position="2"/>
        <end position="126"/>
    </location>
</feature>
<accession>R3TQM2</accession>
<dbReference type="RefSeq" id="WP_010768473.1">
    <property type="nucleotide sequence ID" value="NZ_ASWE01000002.1"/>
</dbReference>
<gene>
    <name evidence="2" type="ORF">UC3_01810</name>
</gene>
<dbReference type="InterPro" id="IPR029068">
    <property type="entry name" value="Glyas_Bleomycin-R_OHBP_Dase"/>
</dbReference>
<evidence type="ECO:0000259" key="1">
    <source>
        <dbReference type="PROSITE" id="PS51819"/>
    </source>
</evidence>